<dbReference type="SUPFAM" id="SSF52540">
    <property type="entry name" value="P-loop containing nucleoside triphosphate hydrolases"/>
    <property type="match status" value="1"/>
</dbReference>
<dbReference type="Proteomes" id="UP000653644">
    <property type="component" value="Unassembled WGS sequence"/>
</dbReference>
<organism evidence="1 2">
    <name type="scientific">Streptomyces canarius</name>
    <dbReference type="NCBI Taxonomy" id="285453"/>
    <lineage>
        <taxon>Bacteria</taxon>
        <taxon>Bacillati</taxon>
        <taxon>Actinomycetota</taxon>
        <taxon>Actinomycetes</taxon>
        <taxon>Kitasatosporales</taxon>
        <taxon>Streptomycetaceae</taxon>
        <taxon>Streptomyces</taxon>
    </lineage>
</organism>
<proteinExistence type="predicted"/>
<dbReference type="Gene3D" id="3.40.50.300">
    <property type="entry name" value="P-loop containing nucleotide triphosphate hydrolases"/>
    <property type="match status" value="1"/>
</dbReference>
<protein>
    <recommendedName>
        <fullName evidence="3">Rad50/SbcC-type AAA domain-containing protein</fullName>
    </recommendedName>
</protein>
<evidence type="ECO:0000313" key="1">
    <source>
        <dbReference type="EMBL" id="GHA73584.1"/>
    </source>
</evidence>
<name>A0ABQ3DDX7_9ACTN</name>
<dbReference type="EMBL" id="BMVN01000091">
    <property type="protein sequence ID" value="GHA73584.1"/>
    <property type="molecule type" value="Genomic_DNA"/>
</dbReference>
<sequence length="139" mass="14482">MTELIGGSAMHLSRVAVSGLRASAETPMSCTLPGRFSVLIGANGVGKTTLTDALYLAHPGSRFPVLPRPTSAVLAPPDAGVERSIDITYALGEALEAEGRLGRELHTTGHRPGLDQVPGSGSWSCGDRLGHIAEQARAW</sequence>
<keyword evidence="2" id="KW-1185">Reference proteome</keyword>
<gene>
    <name evidence="1" type="ORF">GCM10010345_90420</name>
</gene>
<reference evidence="2" key="1">
    <citation type="journal article" date="2019" name="Int. J. Syst. Evol. Microbiol.">
        <title>The Global Catalogue of Microorganisms (GCM) 10K type strain sequencing project: providing services to taxonomists for standard genome sequencing and annotation.</title>
        <authorList>
            <consortium name="The Broad Institute Genomics Platform"/>
            <consortium name="The Broad Institute Genome Sequencing Center for Infectious Disease"/>
            <person name="Wu L."/>
            <person name="Ma J."/>
        </authorList>
    </citation>
    <scope>NUCLEOTIDE SEQUENCE [LARGE SCALE GENOMIC DNA]</scope>
    <source>
        <strain evidence="2">JCM 4733</strain>
    </source>
</reference>
<evidence type="ECO:0000313" key="2">
    <source>
        <dbReference type="Proteomes" id="UP000653644"/>
    </source>
</evidence>
<evidence type="ECO:0008006" key="3">
    <source>
        <dbReference type="Google" id="ProtNLM"/>
    </source>
</evidence>
<accession>A0ABQ3DDX7</accession>
<comment type="caution">
    <text evidence="1">The sequence shown here is derived from an EMBL/GenBank/DDBJ whole genome shotgun (WGS) entry which is preliminary data.</text>
</comment>
<dbReference type="InterPro" id="IPR027417">
    <property type="entry name" value="P-loop_NTPase"/>
</dbReference>